<evidence type="ECO:0000259" key="3">
    <source>
        <dbReference type="PROSITE" id="PS51228"/>
    </source>
</evidence>
<sequence>MLGRASLVEDRPFVGSRAETYRQFETAKAIMAANSAAMKLTREQWLYLYGWESQGTIGDIQSSRPWYWNRNAAARWDAWKDDFGMSCDQARSKYVQEVLKIIAAKATKKIQRSGLHR</sequence>
<dbReference type="EMBL" id="FQNC01000084">
    <property type="protein sequence ID" value="SGZ22176.1"/>
    <property type="molecule type" value="Genomic_DNA"/>
</dbReference>
<dbReference type="PANTHER" id="PTHR23310">
    <property type="entry name" value="ACYL-COA-BINDING PROTEIN, ACBP"/>
    <property type="match status" value="1"/>
</dbReference>
<evidence type="ECO:0000256" key="2">
    <source>
        <dbReference type="ARBA" id="ARBA00023121"/>
    </source>
</evidence>
<evidence type="ECO:0000256" key="1">
    <source>
        <dbReference type="ARBA" id="ARBA00005567"/>
    </source>
</evidence>
<dbReference type="STRING" id="796604.A0A2X0MKN0"/>
<evidence type="ECO:0000313" key="4">
    <source>
        <dbReference type="EMBL" id="SGZ22176.1"/>
    </source>
</evidence>
<organism evidence="4 5">
    <name type="scientific">Microbotryum silenes-dioicae</name>
    <dbReference type="NCBI Taxonomy" id="796604"/>
    <lineage>
        <taxon>Eukaryota</taxon>
        <taxon>Fungi</taxon>
        <taxon>Dikarya</taxon>
        <taxon>Basidiomycota</taxon>
        <taxon>Pucciniomycotina</taxon>
        <taxon>Microbotryomycetes</taxon>
        <taxon>Microbotryales</taxon>
        <taxon>Microbotryaceae</taxon>
        <taxon>Microbotryum</taxon>
    </lineage>
</organism>
<dbReference type="Proteomes" id="UP000249464">
    <property type="component" value="Unassembled WGS sequence"/>
</dbReference>
<dbReference type="InterPro" id="IPR035984">
    <property type="entry name" value="Acyl-CoA-binding_sf"/>
</dbReference>
<dbReference type="InterPro" id="IPR014352">
    <property type="entry name" value="FERM/acyl-CoA-bd_prot_sf"/>
</dbReference>
<protein>
    <submittedName>
        <fullName evidence="4">BQ5605_C022g09444 protein</fullName>
    </submittedName>
</protein>
<gene>
    <name evidence="4" type="primary">BQ5605_C022g09444</name>
    <name evidence="4" type="ORF">BQ5605_C022G09444</name>
</gene>
<keyword evidence="2" id="KW-0446">Lipid-binding</keyword>
<keyword evidence="5" id="KW-1185">Reference proteome</keyword>
<reference evidence="4 5" key="1">
    <citation type="submission" date="2016-11" db="EMBL/GenBank/DDBJ databases">
        <authorList>
            <person name="Jaros S."/>
            <person name="Januszkiewicz K."/>
            <person name="Wedrychowicz H."/>
        </authorList>
    </citation>
    <scope>NUCLEOTIDE SEQUENCE [LARGE SCALE GENOMIC DNA]</scope>
</reference>
<dbReference type="PROSITE" id="PS51228">
    <property type="entry name" value="ACB_2"/>
    <property type="match status" value="1"/>
</dbReference>
<dbReference type="SUPFAM" id="SSF47027">
    <property type="entry name" value="Acyl-CoA binding protein"/>
    <property type="match status" value="1"/>
</dbReference>
<dbReference type="InterPro" id="IPR000582">
    <property type="entry name" value="Acyl-CoA-binding_protein"/>
</dbReference>
<feature type="domain" description="ACB" evidence="3">
    <location>
        <begin position="20"/>
        <end position="107"/>
    </location>
</feature>
<dbReference type="AlphaFoldDB" id="A0A2X0MKN0"/>
<name>A0A2X0MKN0_9BASI</name>
<dbReference type="Gene3D" id="1.20.80.10">
    <property type="match status" value="1"/>
</dbReference>
<dbReference type="PANTHER" id="PTHR23310:SF62">
    <property type="entry name" value="ACYL-COA BINDING PROTEIN 1, ISOFORM A"/>
    <property type="match status" value="1"/>
</dbReference>
<evidence type="ECO:0000313" key="5">
    <source>
        <dbReference type="Proteomes" id="UP000249464"/>
    </source>
</evidence>
<dbReference type="GO" id="GO:0006631">
    <property type="term" value="P:fatty acid metabolic process"/>
    <property type="evidence" value="ECO:0007669"/>
    <property type="project" value="TreeGrafter"/>
</dbReference>
<accession>A0A2X0MKN0</accession>
<dbReference type="GO" id="GO:0000062">
    <property type="term" value="F:fatty-acyl-CoA binding"/>
    <property type="evidence" value="ECO:0007669"/>
    <property type="project" value="InterPro"/>
</dbReference>
<dbReference type="Pfam" id="PF00887">
    <property type="entry name" value="ACBP"/>
    <property type="match status" value="1"/>
</dbReference>
<dbReference type="PRINTS" id="PR00689">
    <property type="entry name" value="ACOABINDINGP"/>
</dbReference>
<comment type="similarity">
    <text evidence="1">Belongs to the ACBP family.</text>
</comment>
<proteinExistence type="inferred from homology"/>